<dbReference type="CDD" id="cd09568">
    <property type="entry name" value="SAM_liprin-alpha1_2_3_4_repeat3"/>
    <property type="match status" value="1"/>
</dbReference>
<dbReference type="InterPro" id="IPR001660">
    <property type="entry name" value="SAM"/>
</dbReference>
<dbReference type="GO" id="GO:0050808">
    <property type="term" value="P:synapse organization"/>
    <property type="evidence" value="ECO:0007669"/>
    <property type="project" value="TreeGrafter"/>
</dbReference>
<sequence length="1058" mass="120500">MIFSDMNTGTNSPKVHPPNGTRFYTYQEFAALTKELNACREQLLEKEEEISELKAERNNTRLLLEHLECLVSRHERSLRMTVVKRQAQSPSGVSSEVEVLKALKSLFEHHKALDEKVRERLRVSLERVSALEEELAVANQEVSHTCSDLCNYTAEIVVSPYNAIEWLPRKLMHQKDDDTVCVCVCVFLPQMEEKNRQLQERLELAEQKLQQTMRKAETLPEVEAELAQRIAALTKAEERHGSIEERMRHLEGQLEEKNQELLRARQREKMNEEHNKRLSDTVDRLLTESNERLQLHLKERMAALEDKNVLIQDSENYRKQLEDSIQEKSHLREEIEKLRSELDQYRLRAGSLTEPTLSRSHLDASGDLRFSLGSLAETQSDHYRSTKVIRRPRRGRMGLRRDEQKAKSQSEHEWRSQQLGVLAGHPYESDTEMSDIDDDDRETLYSSMDLLSPGGHSDAQTLAMMLQEQLDAINKEIRLIQEEKETTELRAEEIENRVASVSLEGLNLARVHHPGASITASATASSLASSSPPSGHSTPKLTPRSPARDMERMGVMTLPSDLRKHRRKIAAVDEDGREDKATIHRATSPPPTPRQVRMTHTLPASSHNDARLTATLETEASALSSVASSQDSLHKQPKKKGIKSSIGRLFGKKEKARLGQLGKEIMGPGLGEMGKLGTQAEKDRRLKKKHELLEEARRKGLPFAQWDGPTVVSWLELWLGMPAWYVAACRANVKSGAIMSALSDTEIQREIGISNPLHRLKLRLAIQEMVSLTSPSAPPTSRTPSGNVWVTHEEMETLAAPSKTSESEEGSCVACVIQTLAYGDMNHEWIGNQWLPSLGLPQYRSYFMECLVDARMLDHLTKKDLRVHLKMVDSFHRTSLQYGIMGLKKLNYDRKELERRRESSQHEIRDVLVWSNERVIRWVQSIGLRDYSNILLESGVHGALIALDDNFDYSSLALLLQIPNQNTQARQILEREYNNLLALGTERQLDECDENDFRGPSWRRQFPRRDIHGISIMPGSAETLPAGFRLTATSAHSRRLPPEVSVYTYTRKRSYTVL</sequence>
<dbReference type="CDD" id="cd09565">
    <property type="entry name" value="SAM_liprin-alpha1_2_3_4_repeat2"/>
    <property type="match status" value="1"/>
</dbReference>
<dbReference type="FunFam" id="1.10.150.50:FF:000004">
    <property type="entry name" value="PTPRF interacting protein alpha 1"/>
    <property type="match status" value="1"/>
</dbReference>
<dbReference type="CDD" id="cd09562">
    <property type="entry name" value="SAM_liprin-alpha1_2_3_4_repeat1"/>
    <property type="match status" value="1"/>
</dbReference>
<dbReference type="PROSITE" id="PS50105">
    <property type="entry name" value="SAM_DOMAIN"/>
    <property type="match status" value="3"/>
</dbReference>
<dbReference type="Pfam" id="PF25526">
    <property type="entry name" value="LIP-1"/>
    <property type="match status" value="1"/>
</dbReference>
<evidence type="ECO:0000256" key="7">
    <source>
        <dbReference type="SAM" id="Coils"/>
    </source>
</evidence>
<evidence type="ECO:0000259" key="9">
    <source>
        <dbReference type="PROSITE" id="PS50105"/>
    </source>
</evidence>
<dbReference type="PANTHER" id="PTHR12587">
    <property type="entry name" value="LAR INTERACTING PROTEIN LIP -RELATED PROTEIN"/>
    <property type="match status" value="1"/>
</dbReference>
<evidence type="ECO:0000256" key="4">
    <source>
        <dbReference type="ARBA" id="ARBA00022553"/>
    </source>
</evidence>
<reference evidence="10" key="1">
    <citation type="submission" date="2025-08" db="UniProtKB">
        <authorList>
            <consortium name="Ensembl"/>
        </authorList>
    </citation>
    <scope>IDENTIFICATION</scope>
</reference>
<feature type="region of interest" description="Disordered" evidence="8">
    <location>
        <begin position="625"/>
        <end position="647"/>
    </location>
</feature>
<evidence type="ECO:0000256" key="5">
    <source>
        <dbReference type="ARBA" id="ARBA00022737"/>
    </source>
</evidence>
<evidence type="ECO:0000313" key="11">
    <source>
        <dbReference type="Proteomes" id="UP000694700"/>
    </source>
</evidence>
<dbReference type="InterPro" id="IPR037622">
    <property type="entry name" value="LIP-1_SAM_3"/>
</dbReference>
<name>A0A8C1SJM4_CYPCA</name>
<dbReference type="GO" id="GO:0005737">
    <property type="term" value="C:cytoplasm"/>
    <property type="evidence" value="ECO:0007669"/>
    <property type="project" value="UniProtKB-SubCell"/>
</dbReference>
<dbReference type="AlphaFoldDB" id="A0A8C1SJM4"/>
<dbReference type="PANTHER" id="PTHR12587:SF6">
    <property type="entry name" value="LIPRIN-ALPHA-2"/>
    <property type="match status" value="1"/>
</dbReference>
<comment type="similarity">
    <text evidence="2">Belongs to the liprin family. Liprin-alpha subfamily.</text>
</comment>
<dbReference type="InterPro" id="IPR013761">
    <property type="entry name" value="SAM/pointed_sf"/>
</dbReference>
<evidence type="ECO:0000256" key="6">
    <source>
        <dbReference type="ARBA" id="ARBA00023054"/>
    </source>
</evidence>
<dbReference type="SMART" id="SM00454">
    <property type="entry name" value="SAM"/>
    <property type="match status" value="3"/>
</dbReference>
<evidence type="ECO:0000256" key="2">
    <source>
        <dbReference type="ARBA" id="ARBA00007026"/>
    </source>
</evidence>
<feature type="domain" description="SAM" evidence="9">
    <location>
        <begin position="914"/>
        <end position="983"/>
    </location>
</feature>
<feature type="region of interest" description="Disordered" evidence="8">
    <location>
        <begin position="520"/>
        <end position="552"/>
    </location>
</feature>
<dbReference type="FunFam" id="1.10.150.50:FF:000002">
    <property type="entry name" value="PTPRF interacting protein alpha 1"/>
    <property type="match status" value="1"/>
</dbReference>
<feature type="domain" description="SAM" evidence="9">
    <location>
        <begin position="706"/>
        <end position="772"/>
    </location>
</feature>
<dbReference type="InterPro" id="IPR057892">
    <property type="entry name" value="LIP-1_CC2"/>
</dbReference>
<feature type="coiled-coil region" evidence="7">
    <location>
        <begin position="314"/>
        <end position="348"/>
    </location>
</feature>
<feature type="coiled-coil region" evidence="7">
    <location>
        <begin position="188"/>
        <end position="271"/>
    </location>
</feature>
<feature type="region of interest" description="Disordered" evidence="8">
    <location>
        <begin position="395"/>
        <end position="416"/>
    </location>
</feature>
<evidence type="ECO:0000256" key="3">
    <source>
        <dbReference type="ARBA" id="ARBA00022490"/>
    </source>
</evidence>
<feature type="compositionally biased region" description="Basic and acidic residues" evidence="8">
    <location>
        <begin position="399"/>
        <end position="415"/>
    </location>
</feature>
<dbReference type="Gene3D" id="1.10.150.50">
    <property type="entry name" value="Transcription Factor, Ets-1"/>
    <property type="match status" value="3"/>
</dbReference>
<dbReference type="InterPro" id="IPR029515">
    <property type="entry name" value="Liprin"/>
</dbReference>
<evidence type="ECO:0000313" key="10">
    <source>
        <dbReference type="Ensembl" id="ENSCCRP00015009062.1"/>
    </source>
</evidence>
<feature type="region of interest" description="Disordered" evidence="8">
    <location>
        <begin position="571"/>
        <end position="596"/>
    </location>
</feature>
<evidence type="ECO:0000256" key="8">
    <source>
        <dbReference type="SAM" id="MobiDB-lite"/>
    </source>
</evidence>
<keyword evidence="5" id="KW-0677">Repeat</keyword>
<feature type="compositionally biased region" description="Low complexity" evidence="8">
    <location>
        <begin position="520"/>
        <end position="539"/>
    </location>
</feature>
<proteinExistence type="inferred from homology"/>
<dbReference type="SUPFAM" id="SSF47769">
    <property type="entry name" value="SAM/Pointed domain"/>
    <property type="match status" value="3"/>
</dbReference>
<dbReference type="FunFam" id="1.10.150.50:FF:000003">
    <property type="entry name" value="liprin-alpha-2 isoform X1"/>
    <property type="match status" value="1"/>
</dbReference>
<protein>
    <submittedName>
        <fullName evidence="10">PTPRF interacting protein alpha 2</fullName>
    </submittedName>
</protein>
<feature type="coiled-coil region" evidence="7">
    <location>
        <begin position="463"/>
        <end position="504"/>
    </location>
</feature>
<accession>A0A8C1SJM4</accession>
<dbReference type="Ensembl" id="ENSCCRT00015009419.1">
    <property type="protein sequence ID" value="ENSCCRP00015009062.1"/>
    <property type="gene ID" value="ENSCCRG00015000990.1"/>
</dbReference>
<feature type="coiled-coil region" evidence="7">
    <location>
        <begin position="29"/>
        <end position="70"/>
    </location>
</feature>
<keyword evidence="4" id="KW-0597">Phosphoprotein</keyword>
<dbReference type="GO" id="GO:0048786">
    <property type="term" value="C:presynaptic active zone"/>
    <property type="evidence" value="ECO:0007669"/>
    <property type="project" value="TreeGrafter"/>
</dbReference>
<feature type="domain" description="SAM" evidence="9">
    <location>
        <begin position="833"/>
        <end position="890"/>
    </location>
</feature>
<dbReference type="Pfam" id="PF00536">
    <property type="entry name" value="SAM_1"/>
    <property type="match status" value="2"/>
</dbReference>
<organism evidence="10 11">
    <name type="scientific">Cyprinus carpio</name>
    <name type="common">Common carp</name>
    <dbReference type="NCBI Taxonomy" id="7962"/>
    <lineage>
        <taxon>Eukaryota</taxon>
        <taxon>Metazoa</taxon>
        <taxon>Chordata</taxon>
        <taxon>Craniata</taxon>
        <taxon>Vertebrata</taxon>
        <taxon>Euteleostomi</taxon>
        <taxon>Actinopterygii</taxon>
        <taxon>Neopterygii</taxon>
        <taxon>Teleostei</taxon>
        <taxon>Ostariophysi</taxon>
        <taxon>Cypriniformes</taxon>
        <taxon>Cyprinidae</taxon>
        <taxon>Cyprininae</taxon>
        <taxon>Cyprinus</taxon>
    </lineage>
</organism>
<dbReference type="Pfam" id="PF07647">
    <property type="entry name" value="SAM_2"/>
    <property type="match status" value="1"/>
</dbReference>
<keyword evidence="3" id="KW-0963">Cytoplasm</keyword>
<keyword evidence="6 7" id="KW-0175">Coiled coil</keyword>
<dbReference type="InterPro" id="IPR037620">
    <property type="entry name" value="LIP-1_SAM_1"/>
</dbReference>
<evidence type="ECO:0000256" key="1">
    <source>
        <dbReference type="ARBA" id="ARBA00004496"/>
    </source>
</evidence>
<comment type="subcellular location">
    <subcellularLocation>
        <location evidence="1">Cytoplasm</location>
    </subcellularLocation>
</comment>
<dbReference type="InterPro" id="IPR037621">
    <property type="entry name" value="LIP-1_SAM_2"/>
</dbReference>
<dbReference type="Proteomes" id="UP000694700">
    <property type="component" value="Unplaced"/>
</dbReference>